<reference evidence="2" key="2">
    <citation type="submission" date="2020-09" db="EMBL/GenBank/DDBJ databases">
        <authorList>
            <person name="Sun Q."/>
            <person name="Zhou Y."/>
        </authorList>
    </citation>
    <scope>NUCLEOTIDE SEQUENCE</scope>
    <source>
        <strain evidence="2">CGMCC 1.15085</strain>
    </source>
</reference>
<dbReference type="AlphaFoldDB" id="A0A916TBJ9"/>
<proteinExistence type="predicted"/>
<sequence>MKIATRTAAAALLISMPMALGACGSDSKPAKADVKAGYIKAVKKNMGASGAKVPDSLYKKMADCIVDESYDDVSADTLNKLKDGNVTKDTKVKSEDKDTMDKASKTCQTKLADDFKSVG</sequence>
<keyword evidence="1" id="KW-0732">Signal</keyword>
<evidence type="ECO:0000313" key="3">
    <source>
        <dbReference type="Proteomes" id="UP000636793"/>
    </source>
</evidence>
<organism evidence="2 3">
    <name type="scientific">Flexivirga endophytica</name>
    <dbReference type="NCBI Taxonomy" id="1849103"/>
    <lineage>
        <taxon>Bacteria</taxon>
        <taxon>Bacillati</taxon>
        <taxon>Actinomycetota</taxon>
        <taxon>Actinomycetes</taxon>
        <taxon>Micrococcales</taxon>
        <taxon>Dermacoccaceae</taxon>
        <taxon>Flexivirga</taxon>
    </lineage>
</organism>
<evidence type="ECO:0008006" key="4">
    <source>
        <dbReference type="Google" id="ProtNLM"/>
    </source>
</evidence>
<gene>
    <name evidence="2" type="ORF">GCM10011492_31320</name>
</gene>
<dbReference type="EMBL" id="BMHI01000005">
    <property type="protein sequence ID" value="GGB38310.1"/>
    <property type="molecule type" value="Genomic_DNA"/>
</dbReference>
<keyword evidence="3" id="KW-1185">Reference proteome</keyword>
<comment type="caution">
    <text evidence="2">The sequence shown here is derived from an EMBL/GenBank/DDBJ whole genome shotgun (WGS) entry which is preliminary data.</text>
</comment>
<evidence type="ECO:0000313" key="2">
    <source>
        <dbReference type="EMBL" id="GGB38310.1"/>
    </source>
</evidence>
<feature type="signal peptide" evidence="1">
    <location>
        <begin position="1"/>
        <end position="21"/>
    </location>
</feature>
<accession>A0A916TBJ9</accession>
<name>A0A916TBJ9_9MICO</name>
<dbReference type="RefSeq" id="WP_188837989.1">
    <property type="nucleotide sequence ID" value="NZ_BMHI01000005.1"/>
</dbReference>
<feature type="chain" id="PRO_5038865951" description="Lipoprotein" evidence="1">
    <location>
        <begin position="22"/>
        <end position="119"/>
    </location>
</feature>
<reference evidence="2" key="1">
    <citation type="journal article" date="2014" name="Int. J. Syst. Evol. Microbiol.">
        <title>Complete genome sequence of Corynebacterium casei LMG S-19264T (=DSM 44701T), isolated from a smear-ripened cheese.</title>
        <authorList>
            <consortium name="US DOE Joint Genome Institute (JGI-PGF)"/>
            <person name="Walter F."/>
            <person name="Albersmeier A."/>
            <person name="Kalinowski J."/>
            <person name="Ruckert C."/>
        </authorList>
    </citation>
    <scope>NUCLEOTIDE SEQUENCE</scope>
    <source>
        <strain evidence="2">CGMCC 1.15085</strain>
    </source>
</reference>
<protein>
    <recommendedName>
        <fullName evidence="4">Lipoprotein</fullName>
    </recommendedName>
</protein>
<evidence type="ECO:0000256" key="1">
    <source>
        <dbReference type="SAM" id="SignalP"/>
    </source>
</evidence>
<dbReference type="PROSITE" id="PS51257">
    <property type="entry name" value="PROKAR_LIPOPROTEIN"/>
    <property type="match status" value="1"/>
</dbReference>
<dbReference type="Proteomes" id="UP000636793">
    <property type="component" value="Unassembled WGS sequence"/>
</dbReference>